<accession>A0A485K4T3</accession>
<protein>
    <submittedName>
        <fullName evidence="2">Aste57867_313 protein</fullName>
    </submittedName>
</protein>
<dbReference type="CDD" id="cd15489">
    <property type="entry name" value="PHD_SF"/>
    <property type="match status" value="1"/>
</dbReference>
<evidence type="ECO:0000313" key="2">
    <source>
        <dbReference type="EMBL" id="VFT77539.1"/>
    </source>
</evidence>
<dbReference type="InterPro" id="IPR009836">
    <property type="entry name" value="GRDP-like"/>
</dbReference>
<proteinExistence type="predicted"/>
<sequence length="587" mass="66423">MDTPVPAALPVAQVTVAAAASPKDEPIVQAVLVDDGLPRFTVDFLVRKPTMIGKDGWNWHQFVIHGQQLEVYDKTKGHTMIESYETPQCTMQDLSAGEHTLQLLENGEPRIIFFCPSATTRDRFLHIFASSTTTPNWVKPASTVLDDAVAVAKAIIETDASMKSSPIKTLEVAPSGVTVDQVQSYIKELKVIYDAFPVSQSKADMYEYVLNLEADFLANPARDSLIHRVLRLYPDEAANNLAKMTTRLDCSKCPHCDKPFIRTAQMNLHVGGRTLICDKCDNWVHYESFKVGQLRKAIATFDFKIGIIGFQKKRSLPMPTLPRDGKASTYMKRLWRIVFEDECQVSHHRVPYKAKFELEERMMAIMNRLDLVQLVYRHLLFASQIVTHMDYWNNPTVIQAAILRYDRFRHLATAPEAPNLAATMDIMLVSHVHQILSKEMVLPIDNGSGSLDVRLGDTTMLWSKAFNEPYSSCALDLEAWVVTKPGNEEVQHANLRKEWAKYCLIPSADCRFVGVQEVFPTDSLRHVPHLTGATAAVSVIGALETDDRIYRGKLRHLLPQDASRVYTYRYMREVRSLLEKVLAPGWY</sequence>
<dbReference type="AlphaFoldDB" id="A0A485K4T3"/>
<dbReference type="EMBL" id="VJMH01000014">
    <property type="protein sequence ID" value="KAF0720436.1"/>
    <property type="molecule type" value="Genomic_DNA"/>
</dbReference>
<gene>
    <name evidence="2" type="primary">Aste57867_313</name>
    <name evidence="1" type="ORF">As57867_000313</name>
    <name evidence="2" type="ORF">ASTE57867_313</name>
</gene>
<reference evidence="2 3" key="1">
    <citation type="submission" date="2019-03" db="EMBL/GenBank/DDBJ databases">
        <authorList>
            <person name="Gaulin E."/>
            <person name="Dumas B."/>
        </authorList>
    </citation>
    <scope>NUCLEOTIDE SEQUENCE [LARGE SCALE GENOMIC DNA]</scope>
    <source>
        <strain evidence="2">CBS 568.67</strain>
    </source>
</reference>
<dbReference type="OrthoDB" id="63129at2759"/>
<keyword evidence="3" id="KW-1185">Reference proteome</keyword>
<evidence type="ECO:0000313" key="3">
    <source>
        <dbReference type="Proteomes" id="UP000332933"/>
    </source>
</evidence>
<dbReference type="Proteomes" id="UP000332933">
    <property type="component" value="Unassembled WGS sequence"/>
</dbReference>
<organism evidence="2 3">
    <name type="scientific">Aphanomyces stellatus</name>
    <dbReference type="NCBI Taxonomy" id="120398"/>
    <lineage>
        <taxon>Eukaryota</taxon>
        <taxon>Sar</taxon>
        <taxon>Stramenopiles</taxon>
        <taxon>Oomycota</taxon>
        <taxon>Saprolegniomycetes</taxon>
        <taxon>Saprolegniales</taxon>
        <taxon>Verrucalvaceae</taxon>
        <taxon>Aphanomyces</taxon>
    </lineage>
</organism>
<dbReference type="Pfam" id="PF07173">
    <property type="entry name" value="GRDP-like"/>
    <property type="match status" value="1"/>
</dbReference>
<evidence type="ECO:0000313" key="1">
    <source>
        <dbReference type="EMBL" id="KAF0720436.1"/>
    </source>
</evidence>
<name>A0A485K4T3_9STRA</name>
<reference evidence="1" key="2">
    <citation type="submission" date="2019-06" db="EMBL/GenBank/DDBJ databases">
        <title>Genomics analysis of Aphanomyces spp. identifies a new class of oomycete effector associated with host adaptation.</title>
        <authorList>
            <person name="Gaulin E."/>
        </authorList>
    </citation>
    <scope>NUCLEOTIDE SEQUENCE</scope>
    <source>
        <strain evidence="1">CBS 578.67</strain>
    </source>
</reference>
<dbReference type="EMBL" id="CAADRA010000014">
    <property type="protein sequence ID" value="VFT77539.1"/>
    <property type="molecule type" value="Genomic_DNA"/>
</dbReference>